<sequence>MLPSHHYWTNFTGNQLMLNRAIRCRRSLAKSLN</sequence>
<evidence type="ECO:0000313" key="1">
    <source>
        <dbReference type="EMBL" id="MBX57403.1"/>
    </source>
</evidence>
<protein>
    <submittedName>
        <fullName evidence="1">Uncharacterized protein</fullName>
    </submittedName>
</protein>
<dbReference type="EMBL" id="GGEC01076919">
    <property type="protein sequence ID" value="MBX57403.1"/>
    <property type="molecule type" value="Transcribed_RNA"/>
</dbReference>
<proteinExistence type="predicted"/>
<name>A0A2P2PRT7_RHIMU</name>
<accession>A0A2P2PRT7</accession>
<organism evidence="1">
    <name type="scientific">Rhizophora mucronata</name>
    <name type="common">Asiatic mangrove</name>
    <dbReference type="NCBI Taxonomy" id="61149"/>
    <lineage>
        <taxon>Eukaryota</taxon>
        <taxon>Viridiplantae</taxon>
        <taxon>Streptophyta</taxon>
        <taxon>Embryophyta</taxon>
        <taxon>Tracheophyta</taxon>
        <taxon>Spermatophyta</taxon>
        <taxon>Magnoliopsida</taxon>
        <taxon>eudicotyledons</taxon>
        <taxon>Gunneridae</taxon>
        <taxon>Pentapetalae</taxon>
        <taxon>rosids</taxon>
        <taxon>fabids</taxon>
        <taxon>Malpighiales</taxon>
        <taxon>Rhizophoraceae</taxon>
        <taxon>Rhizophora</taxon>
    </lineage>
</organism>
<dbReference type="AlphaFoldDB" id="A0A2P2PRT7"/>
<reference evidence="1" key="1">
    <citation type="submission" date="2018-02" db="EMBL/GenBank/DDBJ databases">
        <title>Rhizophora mucronata_Transcriptome.</title>
        <authorList>
            <person name="Meera S.P."/>
            <person name="Sreeshan A."/>
            <person name="Augustine A."/>
        </authorList>
    </citation>
    <scope>NUCLEOTIDE SEQUENCE</scope>
    <source>
        <tissue evidence="1">Leaf</tissue>
    </source>
</reference>